<dbReference type="Gene3D" id="3.40.630.30">
    <property type="match status" value="1"/>
</dbReference>
<reference evidence="11" key="1">
    <citation type="submission" date="2022-08" db="EMBL/GenBank/DDBJ databases">
        <title>Chelativorans sichuanense sp. nov., a paraffin oil-degrading bacterium isolated from a mixture of oil-based drill cuttings and paddy soil.</title>
        <authorList>
            <person name="Yu J."/>
            <person name="Liu H."/>
            <person name="Chen Q."/>
        </authorList>
    </citation>
    <scope>NUCLEOTIDE SEQUENCE</scope>
    <source>
        <strain evidence="11">SCAU 2101</strain>
    </source>
</reference>
<keyword evidence="3" id="KW-0808">Transferase</keyword>
<evidence type="ECO:0000256" key="9">
    <source>
        <dbReference type="ARBA" id="ARBA00045724"/>
    </source>
</evidence>
<gene>
    <name evidence="11" type="ORF">NYR54_06680</name>
</gene>
<comment type="pathway">
    <text evidence="1">Lipid metabolism.</text>
</comment>
<comment type="function">
    <text evidence="9">Catalyzes the first step in the biosynthesis of ornithine lipids, which are phosphorus-free membrane lipids. Catalyzes the 3-hydroxyacyl-acyl carrier protein-dependent acylation of ornithine to form lyso-ornithine lipid (LOL).</text>
</comment>
<evidence type="ECO:0000256" key="10">
    <source>
        <dbReference type="ARBA" id="ARBA00047785"/>
    </source>
</evidence>
<evidence type="ECO:0000256" key="7">
    <source>
        <dbReference type="ARBA" id="ARBA00039058"/>
    </source>
</evidence>
<evidence type="ECO:0000256" key="4">
    <source>
        <dbReference type="ARBA" id="ARBA00023098"/>
    </source>
</evidence>
<dbReference type="EMBL" id="JAODNV010000007">
    <property type="protein sequence ID" value="MCT8989980.1"/>
    <property type="molecule type" value="Genomic_DNA"/>
</dbReference>
<dbReference type="PANTHER" id="PTHR37323:SF1">
    <property type="entry name" value="L-ORNITHINE N(ALPHA)-ACYLTRANSFERASE"/>
    <property type="match status" value="1"/>
</dbReference>
<dbReference type="AlphaFoldDB" id="A0A9X2X6U1"/>
<evidence type="ECO:0000313" key="12">
    <source>
        <dbReference type="Proteomes" id="UP001149009"/>
    </source>
</evidence>
<evidence type="ECO:0000256" key="3">
    <source>
        <dbReference type="ARBA" id="ARBA00022679"/>
    </source>
</evidence>
<dbReference type="InterPro" id="IPR052351">
    <property type="entry name" value="Ornithine_N-alpha-AT"/>
</dbReference>
<comment type="similarity">
    <text evidence="6">Belongs to the acetyltransferase family. OlsB subfamily.</text>
</comment>
<organism evidence="11 12">
    <name type="scientific">Chelativorans petroleitrophicus</name>
    <dbReference type="NCBI Taxonomy" id="2975484"/>
    <lineage>
        <taxon>Bacteria</taxon>
        <taxon>Pseudomonadati</taxon>
        <taxon>Pseudomonadota</taxon>
        <taxon>Alphaproteobacteria</taxon>
        <taxon>Hyphomicrobiales</taxon>
        <taxon>Phyllobacteriaceae</taxon>
        <taxon>Chelativorans</taxon>
    </lineage>
</organism>
<comment type="catalytic activity">
    <reaction evidence="10">
        <text>a (3R)-hydroxyacyl-[ACP] + L-ornithine = a lyso-ornithine lipid + holo-[ACP] + H(+)</text>
        <dbReference type="Rhea" id="RHEA:20633"/>
        <dbReference type="Rhea" id="RHEA-COMP:9685"/>
        <dbReference type="Rhea" id="RHEA-COMP:9945"/>
        <dbReference type="ChEBI" id="CHEBI:15378"/>
        <dbReference type="ChEBI" id="CHEBI:46911"/>
        <dbReference type="ChEBI" id="CHEBI:64479"/>
        <dbReference type="ChEBI" id="CHEBI:78827"/>
        <dbReference type="ChEBI" id="CHEBI:138482"/>
        <dbReference type="EC" id="2.3.2.30"/>
    </reaction>
    <physiologicalReaction direction="left-to-right" evidence="10">
        <dbReference type="Rhea" id="RHEA:20634"/>
    </physiologicalReaction>
</comment>
<dbReference type="SUPFAM" id="SSF55729">
    <property type="entry name" value="Acyl-CoA N-acyltransferases (Nat)"/>
    <property type="match status" value="1"/>
</dbReference>
<protein>
    <recommendedName>
        <fullName evidence="8">L-ornithine N(alpha)-acyltransferase</fullName>
        <ecNumber evidence="7">2.3.2.30</ecNumber>
    </recommendedName>
</protein>
<evidence type="ECO:0000256" key="5">
    <source>
        <dbReference type="ARBA" id="ARBA00023315"/>
    </source>
</evidence>
<dbReference type="GO" id="GO:0006629">
    <property type="term" value="P:lipid metabolic process"/>
    <property type="evidence" value="ECO:0007669"/>
    <property type="project" value="UniProtKB-KW"/>
</dbReference>
<dbReference type="Proteomes" id="UP001149009">
    <property type="component" value="Unassembled WGS sequence"/>
</dbReference>
<evidence type="ECO:0000313" key="11">
    <source>
        <dbReference type="EMBL" id="MCT8989980.1"/>
    </source>
</evidence>
<evidence type="ECO:0000256" key="1">
    <source>
        <dbReference type="ARBA" id="ARBA00005189"/>
    </source>
</evidence>
<evidence type="ECO:0000256" key="2">
    <source>
        <dbReference type="ARBA" id="ARBA00022516"/>
    </source>
</evidence>
<name>A0A9X2X6U1_9HYPH</name>
<dbReference type="PANTHER" id="PTHR37323">
    <property type="entry name" value="GCN5-RELATED N-ACETYLTRANSFERASE"/>
    <property type="match status" value="1"/>
</dbReference>
<accession>A0A9X2X6U1</accession>
<dbReference type="InterPro" id="IPR016181">
    <property type="entry name" value="Acyl_CoA_acyltransferase"/>
</dbReference>
<comment type="caution">
    <text evidence="11">The sequence shown here is derived from an EMBL/GenBank/DDBJ whole genome shotgun (WGS) entry which is preliminary data.</text>
</comment>
<evidence type="ECO:0000256" key="8">
    <source>
        <dbReference type="ARBA" id="ARBA00039866"/>
    </source>
</evidence>
<keyword evidence="5" id="KW-0012">Acyltransferase</keyword>
<dbReference type="Pfam" id="PF13444">
    <property type="entry name" value="Acetyltransf_5"/>
    <property type="match status" value="1"/>
</dbReference>
<sequence length="275" mass="31171">MAEQTVLGRIGQLEVRLAREEEEIAAAQAVRFRVFHQELGARLPAITAQEERDADRFDAVCDHLLVIDTESAGPTEDRVVGTYRLLPQERAAMTGGFYSEDEFELNRLIERHHGRRFLELGRSCVLPAYRSRRTIELLWQGIWAYCRRYRFDVMTGCASFPGIVPAAHAQALSYLSHFCRAEEPWDVRAKAHRYACMDLMPPEGVDARAALSAMPPLIKGYLRLGARFGEGCVIDHDFGTTDVLVVLPVEMISQRYIAHYGAEAERFAVQDLDNR</sequence>
<proteinExistence type="inferred from homology"/>
<keyword evidence="4" id="KW-0443">Lipid metabolism</keyword>
<keyword evidence="2" id="KW-0444">Lipid biosynthesis</keyword>
<dbReference type="EC" id="2.3.2.30" evidence="7"/>
<evidence type="ECO:0000256" key="6">
    <source>
        <dbReference type="ARBA" id="ARBA00038095"/>
    </source>
</evidence>
<keyword evidence="12" id="KW-1185">Reference proteome</keyword>
<dbReference type="GO" id="GO:0043810">
    <property type="term" value="F:ornithine-acyl [acyl carrier protein] N-acyltransferase activity"/>
    <property type="evidence" value="ECO:0007669"/>
    <property type="project" value="UniProtKB-EC"/>
</dbReference>